<dbReference type="Pfam" id="PF01425">
    <property type="entry name" value="Amidase"/>
    <property type="match status" value="1"/>
</dbReference>
<dbReference type="InterPro" id="IPR000120">
    <property type="entry name" value="Amidase"/>
</dbReference>
<evidence type="ECO:0000313" key="3">
    <source>
        <dbReference type="EMBL" id="TXL69538.1"/>
    </source>
</evidence>
<keyword evidence="4" id="KW-1185">Reference proteome</keyword>
<comment type="similarity">
    <text evidence="1">Belongs to the amidase family.</text>
</comment>
<evidence type="ECO:0000259" key="2">
    <source>
        <dbReference type="Pfam" id="PF01425"/>
    </source>
</evidence>
<evidence type="ECO:0000256" key="1">
    <source>
        <dbReference type="ARBA" id="ARBA00009199"/>
    </source>
</evidence>
<feature type="domain" description="Amidase" evidence="2">
    <location>
        <begin position="26"/>
        <end position="455"/>
    </location>
</feature>
<accession>A0A5C8P730</accession>
<proteinExistence type="inferred from homology"/>
<dbReference type="SUPFAM" id="SSF75304">
    <property type="entry name" value="Amidase signature (AS) enzymes"/>
    <property type="match status" value="1"/>
</dbReference>
<dbReference type="EMBL" id="VDUZ01000079">
    <property type="protein sequence ID" value="TXL69538.1"/>
    <property type="molecule type" value="Genomic_DNA"/>
</dbReference>
<comment type="caution">
    <text evidence="3">The sequence shown here is derived from an EMBL/GenBank/DDBJ whole genome shotgun (WGS) entry which is preliminary data.</text>
</comment>
<dbReference type="Proteomes" id="UP000321638">
    <property type="component" value="Unassembled WGS sequence"/>
</dbReference>
<dbReference type="InterPro" id="IPR036928">
    <property type="entry name" value="AS_sf"/>
</dbReference>
<gene>
    <name evidence="3" type="ORF">FHP25_38590</name>
</gene>
<dbReference type="PANTHER" id="PTHR11895">
    <property type="entry name" value="TRANSAMIDASE"/>
    <property type="match status" value="1"/>
</dbReference>
<dbReference type="InterPro" id="IPR023631">
    <property type="entry name" value="Amidase_dom"/>
</dbReference>
<name>A0A5C8P730_9HYPH</name>
<dbReference type="GO" id="GO:0003824">
    <property type="term" value="F:catalytic activity"/>
    <property type="evidence" value="ECO:0007669"/>
    <property type="project" value="InterPro"/>
</dbReference>
<dbReference type="Gene3D" id="3.90.1300.10">
    <property type="entry name" value="Amidase signature (AS) domain"/>
    <property type="match status" value="1"/>
</dbReference>
<evidence type="ECO:0000313" key="4">
    <source>
        <dbReference type="Proteomes" id="UP000321638"/>
    </source>
</evidence>
<sequence length="477" mass="49487">MSDLLFTPATKIAALIRRRKLSPVEHIEAVLAAVERLQPKLNCFVTVTADQARKAAREAEQAVMSGQKLGPLHGVAVSIKDLIPTKGVRTTFGSVAYADHVPDRDDTLVARLAAAGAIMIGKTTTPEFGIKGQTDAPIFGTTRNPWDLERTPGGSSGGAAASVAAGLAPLGLGSDGAGSTRIPAACCGLVGLKGTTGAIPYQEARDAFGNVVAAGPLTRTIADAALMQSVMAGPDALDPWTANVAPLGQVAPALLAQDLSGLRIGYLARAGNKAVAADVAANTRAALGVLEGLGAEVEEVTADIDWMAEDQRVLYLCSIANNLGPVVDRFGDRTDPVLRAYVATGKKHDVAAYIRAINARTRLFRAVQGLFDTYDFLVSPTLTRTALAADFNGASGIVDIDGTAVGPVQPHWTGFVYPFNLTGHPALSVPSGWARDGLPTGVQIIGPRHADGNILRLGALLEQALPWAARIPPVAAA</sequence>
<reference evidence="3 4" key="1">
    <citation type="submission" date="2019-06" db="EMBL/GenBank/DDBJ databases">
        <title>New taxonomy in bacterial strain CC-CFT640, isolated from vineyard.</title>
        <authorList>
            <person name="Lin S.-Y."/>
            <person name="Tsai C.-F."/>
            <person name="Young C.-C."/>
        </authorList>
    </citation>
    <scope>NUCLEOTIDE SEQUENCE [LARGE SCALE GENOMIC DNA]</scope>
    <source>
        <strain evidence="3 4">CC-CFT640</strain>
    </source>
</reference>
<protein>
    <submittedName>
        <fullName evidence="3">Amidase</fullName>
    </submittedName>
</protein>
<dbReference type="AlphaFoldDB" id="A0A5C8P730"/>
<organism evidence="3 4">
    <name type="scientific">Vineibacter terrae</name>
    <dbReference type="NCBI Taxonomy" id="2586908"/>
    <lineage>
        <taxon>Bacteria</taxon>
        <taxon>Pseudomonadati</taxon>
        <taxon>Pseudomonadota</taxon>
        <taxon>Alphaproteobacteria</taxon>
        <taxon>Hyphomicrobiales</taxon>
        <taxon>Vineibacter</taxon>
    </lineage>
</organism>
<dbReference type="RefSeq" id="WP_147852351.1">
    <property type="nucleotide sequence ID" value="NZ_VDUZ01000079.1"/>
</dbReference>
<dbReference type="OrthoDB" id="7245165at2"/>
<dbReference type="PANTHER" id="PTHR11895:SF7">
    <property type="entry name" value="GLUTAMYL-TRNA(GLN) AMIDOTRANSFERASE SUBUNIT A, MITOCHONDRIAL"/>
    <property type="match status" value="1"/>
</dbReference>